<protein>
    <submittedName>
        <fullName evidence="1">Uncharacterized protein</fullName>
    </submittedName>
</protein>
<dbReference type="AlphaFoldDB" id="A5W9F7"/>
<proteinExistence type="predicted"/>
<gene>
    <name evidence="1" type="ordered locus">Pput_4647</name>
</gene>
<evidence type="ECO:0000313" key="1">
    <source>
        <dbReference type="EMBL" id="ABQ80767.1"/>
    </source>
</evidence>
<name>A5W9F7_PSEP1</name>
<organism evidence="1">
    <name type="scientific">Pseudomonas putida (strain ATCC 700007 / DSM 6899 / JCM 31910 / BCRC 17059 / LMG 24140 / F1)</name>
    <dbReference type="NCBI Taxonomy" id="351746"/>
    <lineage>
        <taxon>Bacteria</taxon>
        <taxon>Pseudomonadati</taxon>
        <taxon>Pseudomonadota</taxon>
        <taxon>Gammaproteobacteria</taxon>
        <taxon>Pseudomonadales</taxon>
        <taxon>Pseudomonadaceae</taxon>
        <taxon>Pseudomonas</taxon>
    </lineage>
</organism>
<sequence>MLFKECTMNETIQAGYARSFRGKLYMRAVDRDIPLRLSRSSDKFGWGITPEDDWLQAGGRQDSPVMDFHYHSRTNDRLHYRISMPGRPETKKLGVSRNGYLGFYWHADVSEYWKIEPLALTDEGLVCHLRDQRGYRVGALTDTPHRSGEWVALLNVEEGEVITFLLRQADQASLAGAIR</sequence>
<reference evidence="1" key="1">
    <citation type="submission" date="2007-05" db="EMBL/GenBank/DDBJ databases">
        <title>Complete sequence of Pseudomonas putida F1.</title>
        <authorList>
            <consortium name="US DOE Joint Genome Institute"/>
            <person name="Copeland A."/>
            <person name="Lucas S."/>
            <person name="Lapidus A."/>
            <person name="Barry K."/>
            <person name="Detter J.C."/>
            <person name="Glavina del Rio T."/>
            <person name="Hammon N."/>
            <person name="Israni S."/>
            <person name="Dalin E."/>
            <person name="Tice H."/>
            <person name="Pitluck S."/>
            <person name="Chain P."/>
            <person name="Malfatti S."/>
            <person name="Shin M."/>
            <person name="Vergez L."/>
            <person name="Schmutz J."/>
            <person name="Larimer F."/>
            <person name="Land M."/>
            <person name="Hauser L."/>
            <person name="Kyrpides N."/>
            <person name="Lykidis A."/>
            <person name="Parales R."/>
            <person name="Richardson P."/>
        </authorList>
    </citation>
    <scope>NUCLEOTIDE SEQUENCE [LARGE SCALE GENOMIC DNA]</scope>
    <source>
        <strain evidence="1">F1</strain>
    </source>
</reference>
<accession>A5W9F7</accession>
<dbReference type="KEGG" id="ppf:Pput_4647"/>
<dbReference type="HOGENOM" id="CLU_137368_0_0_6"/>
<dbReference type="EMBL" id="CP000712">
    <property type="protein sequence ID" value="ABQ80767.1"/>
    <property type="molecule type" value="Genomic_DNA"/>
</dbReference>